<reference evidence="2 3" key="1">
    <citation type="submission" date="2019-06" db="EMBL/GenBank/DDBJ databases">
        <title>Sequencing the genomes of 1000 actinobacteria strains.</title>
        <authorList>
            <person name="Klenk H.-P."/>
        </authorList>
    </citation>
    <scope>NUCLEOTIDE SEQUENCE [LARGE SCALE GENOMIC DNA]</scope>
    <source>
        <strain evidence="2 3">DSM 41929</strain>
    </source>
</reference>
<name>A0A542TJB4_9ACTN</name>
<evidence type="ECO:0000256" key="1">
    <source>
        <dbReference type="SAM" id="MobiDB-lite"/>
    </source>
</evidence>
<dbReference type="Proteomes" id="UP000318103">
    <property type="component" value="Unassembled WGS sequence"/>
</dbReference>
<gene>
    <name evidence="2" type="ORF">FB563_7090</name>
</gene>
<evidence type="ECO:0000313" key="2">
    <source>
        <dbReference type="EMBL" id="TQK86928.1"/>
    </source>
</evidence>
<feature type="region of interest" description="Disordered" evidence="1">
    <location>
        <begin position="1"/>
        <end position="22"/>
    </location>
</feature>
<sequence length="299" mass="30868">MGIRRLRKRPSSDHVLRPTSPISTKAMKAVTLPRFGPCGAMSCSSSCQPDPHRPATVGRAMLAGSAVLPRLRPPDGCHLLDAVRFGPADDATAVTGTQLRISKKGSSPPGSGSPATRTSSSSSSPTPDTTSPAWHGSQTVPGLRPQGGRPRLTHGPPGARVPAQIRPGAHLPAVRADLADHRRLHPAPTRPPTRPGPAAPVGEPAASSRLTKHRNPTGQALDDHPAPGTVAGCPAATWGKPSDARRHSSPYGRRCRGCGRPLGVGGLVRGGAGHVTSATRSPPWMGLRAAQTLPLPSVT</sequence>
<proteinExistence type="predicted"/>
<feature type="region of interest" description="Disordered" evidence="1">
    <location>
        <begin position="94"/>
        <end position="165"/>
    </location>
</feature>
<evidence type="ECO:0000313" key="3">
    <source>
        <dbReference type="Proteomes" id="UP000318103"/>
    </source>
</evidence>
<accession>A0A542TJB4</accession>
<dbReference type="EMBL" id="VFNX01000002">
    <property type="protein sequence ID" value="TQK86928.1"/>
    <property type="molecule type" value="Genomic_DNA"/>
</dbReference>
<comment type="caution">
    <text evidence="2">The sequence shown here is derived from an EMBL/GenBank/DDBJ whole genome shotgun (WGS) entry which is preliminary data.</text>
</comment>
<organism evidence="2 3">
    <name type="scientific">Streptomyces puniciscabiei</name>
    <dbReference type="NCBI Taxonomy" id="164348"/>
    <lineage>
        <taxon>Bacteria</taxon>
        <taxon>Bacillati</taxon>
        <taxon>Actinomycetota</taxon>
        <taxon>Actinomycetes</taxon>
        <taxon>Kitasatosporales</taxon>
        <taxon>Streptomycetaceae</taxon>
        <taxon>Streptomyces</taxon>
    </lineage>
</organism>
<dbReference type="AlphaFoldDB" id="A0A542TJB4"/>
<feature type="compositionally biased region" description="Low complexity" evidence="1">
    <location>
        <begin position="105"/>
        <end position="132"/>
    </location>
</feature>
<protein>
    <submittedName>
        <fullName evidence="2">Uncharacterized protein</fullName>
    </submittedName>
</protein>
<feature type="compositionally biased region" description="Pro residues" evidence="1">
    <location>
        <begin position="188"/>
        <end position="198"/>
    </location>
</feature>
<keyword evidence="3" id="KW-1185">Reference proteome</keyword>
<feature type="region of interest" description="Disordered" evidence="1">
    <location>
        <begin position="183"/>
        <end position="227"/>
    </location>
</feature>
<dbReference type="STRING" id="164348.BFF78_07640"/>